<proteinExistence type="predicted"/>
<organism evidence="4 5">
    <name type="scientific">Aromia moschata</name>
    <dbReference type="NCBI Taxonomy" id="1265417"/>
    <lineage>
        <taxon>Eukaryota</taxon>
        <taxon>Metazoa</taxon>
        <taxon>Ecdysozoa</taxon>
        <taxon>Arthropoda</taxon>
        <taxon>Hexapoda</taxon>
        <taxon>Insecta</taxon>
        <taxon>Pterygota</taxon>
        <taxon>Neoptera</taxon>
        <taxon>Endopterygota</taxon>
        <taxon>Coleoptera</taxon>
        <taxon>Polyphaga</taxon>
        <taxon>Cucujiformia</taxon>
        <taxon>Chrysomeloidea</taxon>
        <taxon>Cerambycidae</taxon>
        <taxon>Cerambycinae</taxon>
        <taxon>Callichromatini</taxon>
        <taxon>Aromia</taxon>
    </lineage>
</organism>
<keyword evidence="1" id="KW-0862">Zinc</keyword>
<feature type="domain" description="C2H2-type" evidence="3">
    <location>
        <begin position="384"/>
        <end position="404"/>
    </location>
</feature>
<evidence type="ECO:0000256" key="2">
    <source>
        <dbReference type="SAM" id="MobiDB-lite"/>
    </source>
</evidence>
<dbReference type="SMART" id="SM00355">
    <property type="entry name" value="ZnF_C2H2"/>
    <property type="match status" value="6"/>
</dbReference>
<dbReference type="PROSITE" id="PS00028">
    <property type="entry name" value="ZINC_FINGER_C2H2_1"/>
    <property type="match status" value="3"/>
</dbReference>
<dbReference type="AlphaFoldDB" id="A0AAV8YCD5"/>
<dbReference type="GO" id="GO:0005634">
    <property type="term" value="C:nucleus"/>
    <property type="evidence" value="ECO:0007669"/>
    <property type="project" value="TreeGrafter"/>
</dbReference>
<dbReference type="GO" id="GO:0001228">
    <property type="term" value="F:DNA-binding transcription activator activity, RNA polymerase II-specific"/>
    <property type="evidence" value="ECO:0007669"/>
    <property type="project" value="TreeGrafter"/>
</dbReference>
<evidence type="ECO:0000259" key="3">
    <source>
        <dbReference type="PROSITE" id="PS50157"/>
    </source>
</evidence>
<sequence>MQGAVFMPYTPQQGFPPPSGPIAATGENRYLARYEDLSSPLNGIVQEFCASFSESRIYPDRNRLDSQMGFLVITRYLLLVRATAGFHTYPHNQRGLGQPKRLRNLLHHHKHDNRQQRLDEELRERRHGQPERLLLPRKEVRVPICDKMLTSQHEFTLHIRSHNNENEVQDTEKGYTCRICLKVLSSSSSLDRHVLVHSGERPFHCKYCGDTFTTNGNMHRHMRTHSHKAENSYESDGSTDSGSSKSTEFNNNKVERSNNKRKNDSPDVANKKPRENCASTESNQSFQCPVCERTDFNSLSNLEAHLEDNHPDYPAKCNQCKQVFLNNKQLTAHKAAFHENAPSKHPVVGFKDLTFVDFSSEKFPHIARRECEMNLHKVSGGLKFQCRKCNRAFPCTNSLEIHEKNCVPVETVNGLDLTTISQPEIRRMEFFSRLNLVDNSPEKQPPPIVAALERTPYKLKEHLVKAMDSTKDLADIQSILSNINLQQLQTRHGDLRLSTHKPLVEPPLDYQKQEQEEESQDQFAVEFRKMKLRGEFPCRLCTAVFPNLRSLKRAQPCPPQWEHQRYLPLQHVSAFLY</sequence>
<protein>
    <recommendedName>
        <fullName evidence="3">C2H2-type domain-containing protein</fullName>
    </recommendedName>
</protein>
<feature type="compositionally biased region" description="Basic and acidic residues" evidence="2">
    <location>
        <begin position="253"/>
        <end position="275"/>
    </location>
</feature>
<dbReference type="FunFam" id="3.30.160.60:FF:001788">
    <property type="entry name" value="ras-responsive element-binding protein 1"/>
    <property type="match status" value="1"/>
</dbReference>
<name>A0AAV8YCD5_9CUCU</name>
<keyword evidence="1" id="KW-0863">Zinc-finger</keyword>
<feature type="domain" description="C2H2-type" evidence="3">
    <location>
        <begin position="315"/>
        <end position="343"/>
    </location>
</feature>
<comment type="caution">
    <text evidence="4">The sequence shown here is derived from an EMBL/GenBank/DDBJ whole genome shotgun (WGS) entry which is preliminary data.</text>
</comment>
<dbReference type="Proteomes" id="UP001162162">
    <property type="component" value="Unassembled WGS sequence"/>
</dbReference>
<dbReference type="InterPro" id="IPR052795">
    <property type="entry name" value="RREB1"/>
</dbReference>
<dbReference type="Gene3D" id="3.30.160.60">
    <property type="entry name" value="Classic Zinc Finger"/>
    <property type="match status" value="3"/>
</dbReference>
<evidence type="ECO:0000313" key="5">
    <source>
        <dbReference type="Proteomes" id="UP001162162"/>
    </source>
</evidence>
<accession>A0AAV8YCD5</accession>
<keyword evidence="1" id="KW-0479">Metal-binding</keyword>
<dbReference type="InterPro" id="IPR036236">
    <property type="entry name" value="Znf_C2H2_sf"/>
</dbReference>
<gene>
    <name evidence="4" type="ORF">NQ318_022767</name>
</gene>
<feature type="compositionally biased region" description="Low complexity" evidence="2">
    <location>
        <begin position="232"/>
        <end position="248"/>
    </location>
</feature>
<dbReference type="InterPro" id="IPR013087">
    <property type="entry name" value="Znf_C2H2_type"/>
</dbReference>
<feature type="domain" description="C2H2-type" evidence="3">
    <location>
        <begin position="203"/>
        <end position="230"/>
    </location>
</feature>
<dbReference type="PANTHER" id="PTHR46451">
    <property type="entry name" value="RAS-RESPONSIVE ELEMENT-BINDING PROTEIN 1"/>
    <property type="match status" value="1"/>
</dbReference>
<dbReference type="Pfam" id="PF13894">
    <property type="entry name" value="zf-C2H2_4"/>
    <property type="match status" value="1"/>
</dbReference>
<feature type="region of interest" description="Disordered" evidence="2">
    <location>
        <begin position="222"/>
        <end position="280"/>
    </location>
</feature>
<dbReference type="GO" id="GO:0008270">
    <property type="term" value="F:zinc ion binding"/>
    <property type="evidence" value="ECO:0007669"/>
    <property type="project" value="UniProtKB-KW"/>
</dbReference>
<evidence type="ECO:0000256" key="1">
    <source>
        <dbReference type="PROSITE-ProRule" id="PRU00042"/>
    </source>
</evidence>
<dbReference type="SUPFAM" id="SSF57667">
    <property type="entry name" value="beta-beta-alpha zinc fingers"/>
    <property type="match status" value="2"/>
</dbReference>
<dbReference type="GO" id="GO:0000978">
    <property type="term" value="F:RNA polymerase II cis-regulatory region sequence-specific DNA binding"/>
    <property type="evidence" value="ECO:0007669"/>
    <property type="project" value="TreeGrafter"/>
</dbReference>
<dbReference type="FunFam" id="3.30.160.60:FF:000682">
    <property type="entry name" value="ras-responsive element-binding protein 1 isoform X1"/>
    <property type="match status" value="1"/>
</dbReference>
<evidence type="ECO:0000313" key="4">
    <source>
        <dbReference type="EMBL" id="KAJ8949254.1"/>
    </source>
</evidence>
<keyword evidence="5" id="KW-1185">Reference proteome</keyword>
<feature type="domain" description="C2H2-type" evidence="3">
    <location>
        <begin position="175"/>
        <end position="202"/>
    </location>
</feature>
<dbReference type="EMBL" id="JAPWTK010000121">
    <property type="protein sequence ID" value="KAJ8949254.1"/>
    <property type="molecule type" value="Genomic_DNA"/>
</dbReference>
<dbReference type="PROSITE" id="PS50157">
    <property type="entry name" value="ZINC_FINGER_C2H2_2"/>
    <property type="match status" value="4"/>
</dbReference>
<dbReference type="PANTHER" id="PTHR46451:SF1">
    <property type="entry name" value="RAS-RESPONSIVE ELEMENT-BINDING PROTEIN 1"/>
    <property type="match status" value="1"/>
</dbReference>
<reference evidence="4" key="1">
    <citation type="journal article" date="2023" name="Insect Mol. Biol.">
        <title>Genome sequencing provides insights into the evolution of gene families encoding plant cell wall-degrading enzymes in longhorned beetles.</title>
        <authorList>
            <person name="Shin N.R."/>
            <person name="Okamura Y."/>
            <person name="Kirsch R."/>
            <person name="Pauchet Y."/>
        </authorList>
    </citation>
    <scope>NUCLEOTIDE SEQUENCE</scope>
    <source>
        <strain evidence="4">AMC_N1</strain>
    </source>
</reference>